<evidence type="ECO:0000256" key="15">
    <source>
        <dbReference type="HAMAP-Rule" id="MF_00283"/>
    </source>
</evidence>
<sequence length="880" mass="95131">MPLLDMNWLRDHVAVPDSETYHQLATDLVKVGLEEEEIHTSQVTGPIVVGYVKELVPEPQKNGKVINWCQVDVGEHNVLDEDGHKVPRGIVCGAPNIKAGEKVVVTLPGAVLPGDFKIEPRKTYGHISNGMCASERELGLGSDHNGIILFSQYGLTQEQYDALEPGQDAMEILGLHEPTLEINITPDRGYAFSYRGVAREFHHSTGAPFTDKALEYAARAEELSASDGSEGSEVQVIIEDTNPIHGVPGCDRYYARTVRGINASAQSSSLVRQRLLRSGMRPLSAAVDVTNYVMLDVGQPLHAYDLDKIEQPIVVRRAVDGEKLTTLDGKEHELVSEDLLITDSPNGEKGSRILGIAGVMGGLYGEVTAETTNVLLEGAHFDPISIARSARRHKIPSEASRRFERGVDTKLQAAAVYEAAEMLTSVCGGLASSYPTDIDATSAPEAITFRTSEVARLTGLDTSAEEIQRILEDVGCTVEAGEVAGDGEVDTFRVTPPTWRPDITEPCDLVEEVARLVGYDQIAVTVPAVPASAAGHSGLTDSQLRRRQVADTLAEYGLTETISYPFVGEEDFKDFALNAEEIIPVSVELENPLAGDRPYLRRDVLLTLMRTVQRNFRRGNLQASSYELGHVFEWDPQAPAIPALPGGVRPSDEELAALDAGLPKQPLHVAAVFTGTVQETGWMGEKRTADWTDAVEAVTRISERLAAHLSLTQVFGEDVPATWHPGRFAYVKVAEGAGDVTVGRVGELHPHVIESLGLPAHTAAFELDLDALFAAVKYQPLQAKPVSTYPPVHQDFAFIVPVEMTSDEMSAVVREAAGDLLESIDLFDVFVGPGVGLGKKSLAYAVTFRAQDRTLDASDTEAVRAQIIAAAEAVGAVLRA</sequence>
<dbReference type="InterPro" id="IPR033714">
    <property type="entry name" value="tRNA_bind_bactPheRS"/>
</dbReference>
<comment type="caution">
    <text evidence="20">The sequence shown here is derived from an EMBL/GenBank/DDBJ whole genome shotgun (WGS) entry which is preliminary data.</text>
</comment>
<evidence type="ECO:0000313" key="20">
    <source>
        <dbReference type="EMBL" id="OTA29971.1"/>
    </source>
</evidence>
<keyword evidence="4 15" id="KW-0963">Cytoplasm</keyword>
<dbReference type="HAMAP" id="MF_00283">
    <property type="entry name" value="Phe_tRNA_synth_beta1"/>
    <property type="match status" value="1"/>
</dbReference>
<keyword evidence="12 15" id="KW-0648">Protein biosynthesis</keyword>
<dbReference type="PROSITE" id="PS51483">
    <property type="entry name" value="B5"/>
    <property type="match status" value="1"/>
</dbReference>
<dbReference type="AlphaFoldDB" id="A0A1Y2T1T1"/>
<evidence type="ECO:0000313" key="21">
    <source>
        <dbReference type="Proteomes" id="UP000243540"/>
    </source>
</evidence>
<dbReference type="Pfam" id="PF03484">
    <property type="entry name" value="B5"/>
    <property type="match status" value="1"/>
</dbReference>
<evidence type="ECO:0000256" key="8">
    <source>
        <dbReference type="ARBA" id="ARBA00022741"/>
    </source>
</evidence>
<dbReference type="RefSeq" id="WP_086105966.1">
    <property type="nucleotide sequence ID" value="NZ_NEKB01000012.1"/>
</dbReference>
<feature type="binding site" evidence="15">
    <location>
        <position position="508"/>
    </location>
    <ligand>
        <name>Mg(2+)</name>
        <dbReference type="ChEBI" id="CHEBI:18420"/>
        <note>shared with alpha subunit</note>
    </ligand>
</feature>
<dbReference type="InterPro" id="IPR012340">
    <property type="entry name" value="NA-bd_OB-fold"/>
</dbReference>
<comment type="catalytic activity">
    <reaction evidence="14 15">
        <text>tRNA(Phe) + L-phenylalanine + ATP = L-phenylalanyl-tRNA(Phe) + AMP + diphosphate + H(+)</text>
        <dbReference type="Rhea" id="RHEA:19413"/>
        <dbReference type="Rhea" id="RHEA-COMP:9668"/>
        <dbReference type="Rhea" id="RHEA-COMP:9699"/>
        <dbReference type="ChEBI" id="CHEBI:15378"/>
        <dbReference type="ChEBI" id="CHEBI:30616"/>
        <dbReference type="ChEBI" id="CHEBI:33019"/>
        <dbReference type="ChEBI" id="CHEBI:58095"/>
        <dbReference type="ChEBI" id="CHEBI:78442"/>
        <dbReference type="ChEBI" id="CHEBI:78531"/>
        <dbReference type="ChEBI" id="CHEBI:456215"/>
        <dbReference type="EC" id="6.1.1.20"/>
    </reaction>
</comment>
<reference evidence="20 21" key="1">
    <citation type="submission" date="2017-04" db="EMBL/GenBank/DDBJ databases">
        <title>Draft genome sequences of Alloscardovia macacae UMA81211 and UMA81212 isolated from the feces of a rhesus macaque (Macaca mulatta).</title>
        <authorList>
            <person name="Albert K."/>
            <person name="Sela D.A."/>
        </authorList>
    </citation>
    <scope>NUCLEOTIDE SEQUENCE [LARGE SCALE GENOMIC DNA]</scope>
    <source>
        <strain evidence="20 21">UMA81212</strain>
    </source>
</reference>
<evidence type="ECO:0000256" key="5">
    <source>
        <dbReference type="ARBA" id="ARBA00022555"/>
    </source>
</evidence>
<dbReference type="GO" id="GO:0000049">
    <property type="term" value="F:tRNA binding"/>
    <property type="evidence" value="ECO:0007669"/>
    <property type="project" value="UniProtKB-UniRule"/>
</dbReference>
<comment type="cofactor">
    <cofactor evidence="15">
        <name>Mg(2+)</name>
        <dbReference type="ChEBI" id="CHEBI:18420"/>
    </cofactor>
    <text evidence="15">Binds 2 magnesium ions per tetramer.</text>
</comment>
<feature type="binding site" evidence="15">
    <location>
        <position position="512"/>
    </location>
    <ligand>
        <name>Mg(2+)</name>
        <dbReference type="ChEBI" id="CHEBI:18420"/>
        <note>shared with alpha subunit</note>
    </ligand>
</feature>
<evidence type="ECO:0000256" key="2">
    <source>
        <dbReference type="ARBA" id="ARBA00008653"/>
    </source>
</evidence>
<dbReference type="InterPro" id="IPR005147">
    <property type="entry name" value="tRNA_synthase_B5-dom"/>
</dbReference>
<evidence type="ECO:0000256" key="16">
    <source>
        <dbReference type="PROSITE-ProRule" id="PRU00209"/>
    </source>
</evidence>
<keyword evidence="9 15" id="KW-0067">ATP-binding</keyword>
<evidence type="ECO:0000259" key="17">
    <source>
        <dbReference type="PROSITE" id="PS50886"/>
    </source>
</evidence>
<name>A0A1Y2T1T1_9BIFI</name>
<evidence type="ECO:0000259" key="18">
    <source>
        <dbReference type="PROSITE" id="PS51447"/>
    </source>
</evidence>
<evidence type="ECO:0000256" key="7">
    <source>
        <dbReference type="ARBA" id="ARBA00022723"/>
    </source>
</evidence>
<accession>A0A1Y2T1T1</accession>
<dbReference type="PANTHER" id="PTHR10947">
    <property type="entry name" value="PHENYLALANYL-TRNA SYNTHETASE BETA CHAIN AND LEUCINE-RICH REPEAT-CONTAINING PROTEIN 47"/>
    <property type="match status" value="1"/>
</dbReference>
<dbReference type="SUPFAM" id="SSF54991">
    <property type="entry name" value="Anticodon-binding domain of PheRS"/>
    <property type="match status" value="1"/>
</dbReference>
<evidence type="ECO:0000256" key="1">
    <source>
        <dbReference type="ARBA" id="ARBA00004496"/>
    </source>
</evidence>
<dbReference type="CDD" id="cd02796">
    <property type="entry name" value="tRNA_bind_bactPheRS"/>
    <property type="match status" value="1"/>
</dbReference>
<comment type="subunit">
    <text evidence="3 15">Tetramer of two alpha and two beta subunits.</text>
</comment>
<dbReference type="GO" id="GO:0000287">
    <property type="term" value="F:magnesium ion binding"/>
    <property type="evidence" value="ECO:0007669"/>
    <property type="project" value="UniProtKB-UniRule"/>
</dbReference>
<keyword evidence="7 15" id="KW-0479">Metal-binding</keyword>
<dbReference type="Gene3D" id="3.30.56.10">
    <property type="match status" value="2"/>
</dbReference>
<dbReference type="SMART" id="SM00896">
    <property type="entry name" value="FDX-ACB"/>
    <property type="match status" value="1"/>
</dbReference>
<dbReference type="InterPro" id="IPR004532">
    <property type="entry name" value="Phe-tRNA-ligase_IIc_bsu_bact"/>
</dbReference>
<gene>
    <name evidence="15" type="primary">pheT</name>
    <name evidence="20" type="ORF">B9T39_00980</name>
</gene>
<dbReference type="SMART" id="SM00873">
    <property type="entry name" value="B3_4"/>
    <property type="match status" value="1"/>
</dbReference>
<evidence type="ECO:0000256" key="6">
    <source>
        <dbReference type="ARBA" id="ARBA00022598"/>
    </source>
</evidence>
<dbReference type="PROSITE" id="PS50886">
    <property type="entry name" value="TRBD"/>
    <property type="match status" value="1"/>
</dbReference>
<dbReference type="SUPFAM" id="SSF46955">
    <property type="entry name" value="Putative DNA-binding domain"/>
    <property type="match status" value="1"/>
</dbReference>
<evidence type="ECO:0000256" key="14">
    <source>
        <dbReference type="ARBA" id="ARBA00049255"/>
    </source>
</evidence>
<proteinExistence type="inferred from homology"/>
<dbReference type="Pfam" id="PF03483">
    <property type="entry name" value="B3_4"/>
    <property type="match status" value="1"/>
</dbReference>
<dbReference type="Gene3D" id="2.40.50.140">
    <property type="entry name" value="Nucleic acid-binding proteins"/>
    <property type="match status" value="1"/>
</dbReference>
<dbReference type="Gene3D" id="3.50.40.10">
    <property type="entry name" value="Phenylalanyl-trna Synthetase, Chain B, domain 3"/>
    <property type="match status" value="1"/>
</dbReference>
<dbReference type="NCBIfam" id="TIGR00472">
    <property type="entry name" value="pheT_bact"/>
    <property type="match status" value="1"/>
</dbReference>
<keyword evidence="8 15" id="KW-0547">Nucleotide-binding</keyword>
<dbReference type="InterPro" id="IPR005146">
    <property type="entry name" value="B3/B4_tRNA-bd"/>
</dbReference>
<dbReference type="InterPro" id="IPR009061">
    <property type="entry name" value="DNA-bd_dom_put_sf"/>
</dbReference>
<dbReference type="Proteomes" id="UP000243540">
    <property type="component" value="Unassembled WGS sequence"/>
</dbReference>
<evidence type="ECO:0000256" key="3">
    <source>
        <dbReference type="ARBA" id="ARBA00011209"/>
    </source>
</evidence>
<organism evidence="20 21">
    <name type="scientific">Alloscardovia macacae</name>
    <dbReference type="NCBI Taxonomy" id="1160091"/>
    <lineage>
        <taxon>Bacteria</taxon>
        <taxon>Bacillati</taxon>
        <taxon>Actinomycetota</taxon>
        <taxon>Actinomycetes</taxon>
        <taxon>Bifidobacteriales</taxon>
        <taxon>Bifidobacteriaceae</taxon>
        <taxon>Alloscardovia</taxon>
    </lineage>
</organism>
<keyword evidence="6 15" id="KW-0436">Ligase</keyword>
<feature type="domain" description="TRNA-binding" evidence="17">
    <location>
        <begin position="41"/>
        <end position="161"/>
    </location>
</feature>
<evidence type="ECO:0000256" key="12">
    <source>
        <dbReference type="ARBA" id="ARBA00022917"/>
    </source>
</evidence>
<dbReference type="Gene3D" id="3.30.930.10">
    <property type="entry name" value="Bira Bifunctional Protein, Domain 2"/>
    <property type="match status" value="1"/>
</dbReference>
<keyword evidence="11 16" id="KW-0694">RNA-binding</keyword>
<dbReference type="InterPro" id="IPR020825">
    <property type="entry name" value="Phe-tRNA_synthase-like_B3/B4"/>
</dbReference>
<dbReference type="SUPFAM" id="SSF55681">
    <property type="entry name" value="Class II aaRS and biotin synthetases"/>
    <property type="match status" value="1"/>
</dbReference>
<dbReference type="OrthoDB" id="9805455at2"/>
<dbReference type="EC" id="6.1.1.20" evidence="15"/>
<evidence type="ECO:0000256" key="13">
    <source>
        <dbReference type="ARBA" id="ARBA00023146"/>
    </source>
</evidence>
<feature type="domain" description="FDX-ACB" evidence="18">
    <location>
        <begin position="787"/>
        <end position="879"/>
    </location>
</feature>
<dbReference type="InterPro" id="IPR036690">
    <property type="entry name" value="Fdx_antiC-bd_sf"/>
</dbReference>
<dbReference type="GO" id="GO:0004826">
    <property type="term" value="F:phenylalanine-tRNA ligase activity"/>
    <property type="evidence" value="ECO:0007669"/>
    <property type="project" value="UniProtKB-UniRule"/>
</dbReference>
<keyword evidence="10 15" id="KW-0460">Magnesium</keyword>
<dbReference type="PROSITE" id="PS51447">
    <property type="entry name" value="FDX_ACB"/>
    <property type="match status" value="1"/>
</dbReference>
<dbReference type="InterPro" id="IPR041616">
    <property type="entry name" value="PheRS_beta_core"/>
</dbReference>
<feature type="domain" description="B5" evidence="19">
    <location>
        <begin position="442"/>
        <end position="524"/>
    </location>
</feature>
<keyword evidence="13 15" id="KW-0030">Aminoacyl-tRNA synthetase</keyword>
<keyword evidence="5 16" id="KW-0820">tRNA-binding</keyword>
<protein>
    <recommendedName>
        <fullName evidence="15">Phenylalanine--tRNA ligase beta subunit</fullName>
        <ecNumber evidence="15">6.1.1.20</ecNumber>
    </recommendedName>
    <alternativeName>
        <fullName evidence="15">Phenylalanyl-tRNA synthetase beta subunit</fullName>
        <shortName evidence="15">PheRS</shortName>
    </alternativeName>
</protein>
<dbReference type="InterPro" id="IPR045864">
    <property type="entry name" value="aa-tRNA-synth_II/BPL/LPL"/>
</dbReference>
<dbReference type="SUPFAM" id="SSF50249">
    <property type="entry name" value="Nucleic acid-binding proteins"/>
    <property type="match status" value="1"/>
</dbReference>
<feature type="binding site" evidence="15">
    <location>
        <position position="511"/>
    </location>
    <ligand>
        <name>Mg(2+)</name>
        <dbReference type="ChEBI" id="CHEBI:18420"/>
        <note>shared with alpha subunit</note>
    </ligand>
</feature>
<dbReference type="PANTHER" id="PTHR10947:SF0">
    <property type="entry name" value="PHENYLALANINE--TRNA LIGASE BETA SUBUNIT"/>
    <property type="match status" value="1"/>
</dbReference>
<evidence type="ECO:0000256" key="9">
    <source>
        <dbReference type="ARBA" id="ARBA00022840"/>
    </source>
</evidence>
<dbReference type="SUPFAM" id="SSF56037">
    <property type="entry name" value="PheT/TilS domain"/>
    <property type="match status" value="1"/>
</dbReference>
<dbReference type="GO" id="GO:0006432">
    <property type="term" value="P:phenylalanyl-tRNA aminoacylation"/>
    <property type="evidence" value="ECO:0007669"/>
    <property type="project" value="UniProtKB-UniRule"/>
</dbReference>
<dbReference type="Pfam" id="PF03147">
    <property type="entry name" value="FDX-ACB"/>
    <property type="match status" value="1"/>
</dbReference>
<evidence type="ECO:0000256" key="4">
    <source>
        <dbReference type="ARBA" id="ARBA00022490"/>
    </source>
</evidence>
<dbReference type="Pfam" id="PF17759">
    <property type="entry name" value="tRNA_synthFbeta"/>
    <property type="match status" value="1"/>
</dbReference>
<comment type="subcellular location">
    <subcellularLocation>
        <location evidence="1 15">Cytoplasm</location>
    </subcellularLocation>
</comment>
<dbReference type="InterPro" id="IPR002547">
    <property type="entry name" value="tRNA-bd_dom"/>
</dbReference>
<dbReference type="Pfam" id="PF01588">
    <property type="entry name" value="tRNA_bind"/>
    <property type="match status" value="1"/>
</dbReference>
<dbReference type="STRING" id="1160091.B9T39_00980"/>
<dbReference type="InterPro" id="IPR005121">
    <property type="entry name" value="Fdx_antiC-bd"/>
</dbReference>
<feature type="binding site" evidence="15">
    <location>
        <position position="502"/>
    </location>
    <ligand>
        <name>Mg(2+)</name>
        <dbReference type="ChEBI" id="CHEBI:18420"/>
        <note>shared with alpha subunit</note>
    </ligand>
</feature>
<dbReference type="InterPro" id="IPR045060">
    <property type="entry name" value="Phe-tRNA-ligase_IIc_bsu"/>
</dbReference>
<dbReference type="EMBL" id="NEKC01000002">
    <property type="protein sequence ID" value="OTA29971.1"/>
    <property type="molecule type" value="Genomic_DNA"/>
</dbReference>
<dbReference type="GO" id="GO:0005524">
    <property type="term" value="F:ATP binding"/>
    <property type="evidence" value="ECO:0007669"/>
    <property type="project" value="UniProtKB-UniRule"/>
</dbReference>
<evidence type="ECO:0000259" key="19">
    <source>
        <dbReference type="PROSITE" id="PS51483"/>
    </source>
</evidence>
<evidence type="ECO:0000256" key="10">
    <source>
        <dbReference type="ARBA" id="ARBA00022842"/>
    </source>
</evidence>
<dbReference type="Gene3D" id="3.30.70.380">
    <property type="entry name" value="Ferrodoxin-fold anticodon-binding domain"/>
    <property type="match status" value="1"/>
</dbReference>
<dbReference type="CDD" id="cd00769">
    <property type="entry name" value="PheRS_beta_core"/>
    <property type="match status" value="1"/>
</dbReference>
<comment type="similarity">
    <text evidence="2 15">Belongs to the phenylalanyl-tRNA synthetase beta subunit family. Type 1 subfamily.</text>
</comment>
<dbReference type="SMART" id="SM00874">
    <property type="entry name" value="B5"/>
    <property type="match status" value="1"/>
</dbReference>
<evidence type="ECO:0000256" key="11">
    <source>
        <dbReference type="ARBA" id="ARBA00022884"/>
    </source>
</evidence>
<dbReference type="GO" id="GO:0009328">
    <property type="term" value="C:phenylalanine-tRNA ligase complex"/>
    <property type="evidence" value="ECO:0007669"/>
    <property type="project" value="TreeGrafter"/>
</dbReference>